<proteinExistence type="predicted"/>
<name>A0ABQ5VK03_9RHOB</name>
<evidence type="ECO:0000256" key="2">
    <source>
        <dbReference type="SAM" id="SignalP"/>
    </source>
</evidence>
<protein>
    <submittedName>
        <fullName evidence="3">Uncharacterized protein</fullName>
    </submittedName>
</protein>
<feature type="chain" id="PRO_5045474105" evidence="2">
    <location>
        <begin position="20"/>
        <end position="74"/>
    </location>
</feature>
<keyword evidence="2" id="KW-0732">Signal</keyword>
<reference evidence="3" key="2">
    <citation type="submission" date="2023-01" db="EMBL/GenBank/DDBJ databases">
        <title>Draft genome sequence of Sulfitobacter pacificus strain NBRC 109915.</title>
        <authorList>
            <person name="Sun Q."/>
            <person name="Mori K."/>
        </authorList>
    </citation>
    <scope>NUCLEOTIDE SEQUENCE</scope>
    <source>
        <strain evidence="3">NBRC 109915</strain>
    </source>
</reference>
<feature type="signal peptide" evidence="2">
    <location>
        <begin position="1"/>
        <end position="19"/>
    </location>
</feature>
<dbReference type="RefSeq" id="WP_284373428.1">
    <property type="nucleotide sequence ID" value="NZ_BSNL01000001.1"/>
</dbReference>
<reference evidence="3" key="1">
    <citation type="journal article" date="2014" name="Int. J. Syst. Evol. Microbiol.">
        <title>Complete genome of a new Firmicutes species belonging to the dominant human colonic microbiota ('Ruminococcus bicirculans') reveals two chromosomes and a selective capacity to utilize plant glucans.</title>
        <authorList>
            <consortium name="NISC Comparative Sequencing Program"/>
            <person name="Wegmann U."/>
            <person name="Louis P."/>
            <person name="Goesmann A."/>
            <person name="Henrissat B."/>
            <person name="Duncan S.H."/>
            <person name="Flint H.J."/>
        </authorList>
    </citation>
    <scope>NUCLEOTIDE SEQUENCE</scope>
    <source>
        <strain evidence="3">NBRC 109915</strain>
    </source>
</reference>
<sequence>MKLIALVALFGLFGAAAMADTAEATVCEEIKSPDPAVSPDGFGQAVGERGETNGETQEGDAYTGDPAYGDCDGR</sequence>
<dbReference type="Proteomes" id="UP001161388">
    <property type="component" value="Unassembled WGS sequence"/>
</dbReference>
<feature type="region of interest" description="Disordered" evidence="1">
    <location>
        <begin position="31"/>
        <end position="74"/>
    </location>
</feature>
<accession>A0ABQ5VK03</accession>
<gene>
    <name evidence="3" type="ORF">GCM10007927_22280</name>
</gene>
<keyword evidence="4" id="KW-1185">Reference proteome</keyword>
<comment type="caution">
    <text evidence="3">The sequence shown here is derived from an EMBL/GenBank/DDBJ whole genome shotgun (WGS) entry which is preliminary data.</text>
</comment>
<evidence type="ECO:0000256" key="1">
    <source>
        <dbReference type="SAM" id="MobiDB-lite"/>
    </source>
</evidence>
<organism evidence="3 4">
    <name type="scientific">Sulfitobacter pacificus</name>
    <dbReference type="NCBI Taxonomy" id="1499314"/>
    <lineage>
        <taxon>Bacteria</taxon>
        <taxon>Pseudomonadati</taxon>
        <taxon>Pseudomonadota</taxon>
        <taxon>Alphaproteobacteria</taxon>
        <taxon>Rhodobacterales</taxon>
        <taxon>Roseobacteraceae</taxon>
        <taxon>Sulfitobacter</taxon>
    </lineage>
</organism>
<evidence type="ECO:0000313" key="4">
    <source>
        <dbReference type="Proteomes" id="UP001161388"/>
    </source>
</evidence>
<evidence type="ECO:0000313" key="3">
    <source>
        <dbReference type="EMBL" id="GLQ27425.1"/>
    </source>
</evidence>
<dbReference type="EMBL" id="BSNL01000001">
    <property type="protein sequence ID" value="GLQ27425.1"/>
    <property type="molecule type" value="Genomic_DNA"/>
</dbReference>